<dbReference type="InterPro" id="IPR027417">
    <property type="entry name" value="P-loop_NTPase"/>
</dbReference>
<proteinExistence type="predicted"/>
<keyword evidence="4" id="KW-1185">Reference proteome</keyword>
<evidence type="ECO:0000259" key="2">
    <source>
        <dbReference type="Pfam" id="PF25000"/>
    </source>
</evidence>
<reference evidence="4" key="1">
    <citation type="journal article" date="2015" name="Genome Announc.">
        <title>Draft genome sequence of Talaromyces cellulolyticus strain Y-94, a source of lignocellulosic biomass-degrading enzymes.</title>
        <authorList>
            <person name="Fujii T."/>
            <person name="Koike H."/>
            <person name="Sawayama S."/>
            <person name="Yano S."/>
            <person name="Inoue H."/>
        </authorList>
    </citation>
    <scope>NUCLEOTIDE SEQUENCE [LARGE SCALE GENOMIC DNA]</scope>
    <source>
        <strain evidence="4">Y-94</strain>
    </source>
</reference>
<dbReference type="Pfam" id="PF25000">
    <property type="entry name" value="DUF7779"/>
    <property type="match status" value="1"/>
</dbReference>
<dbReference type="Gene3D" id="1.25.40.10">
    <property type="entry name" value="Tetratricopeptide repeat domain"/>
    <property type="match status" value="2"/>
</dbReference>
<comment type="caution">
    <text evidence="3">The sequence shown here is derived from an EMBL/GenBank/DDBJ whole genome shotgun (WGS) entry which is preliminary data.</text>
</comment>
<dbReference type="InterPro" id="IPR053137">
    <property type="entry name" value="NLR-like"/>
</dbReference>
<dbReference type="SUPFAM" id="SSF52540">
    <property type="entry name" value="P-loop containing nucleoside triphosphate hydrolases"/>
    <property type="match status" value="1"/>
</dbReference>
<sequence length="905" mass="101245">MDGLSGAASVIAVVSVAIQIARGLNTLKSFWGSMKSAHGDSTVIVEDIQLLLHIIDTIRANCERYGSADDTTESALRSCQDRVVALNELAKSIELGCVASSKRKRLWTPFKAALKAKDVRRFQDALHDAKLTLVLARQTSSFAITQQGLGQDLKVKPGGMKQYLSMIPFERDSRFIPRTTAMTRLNTLIATHKKAGLTGMGGVGKSQLAIELCYSFKEDDPEQHIIWIYASTADRVEEAYLSIAKDLGLAGWDDQTCDKMNLVCEWLNDEGNGKWLLVLDSADDLEVFFGKTPCAQGSQGGSGLARYIPHGSHGTLVITSRDKRVCQRLLRNDSIIEIGPMTESESAHFLASRLPSPQSTLTDELHALATTLDNIPLAMSQAAAFISENGLDIAEYHHLLLTRDEFGPLDVLDEDLTERRRDSTAHSSIFQTWKISFDYITQSQPRASNLLAFMAMLDRQDIPKFILQDDDERPIVFHKALGTLQAFALVTQQPRTQSYSMHRLVQLATRRWLHAKGQQGQYKIAVFERLAQKFPRGQYETRDYCSALASHTRLVLSYEDTVNSDANQLDLAMLLQNLASFDTMQGRLREARDYQKRCISIRETHLGVSHISTLECMRELACNLRDVAEYGEAERLHRRSLVILESSNPELRSSLLATKTDLADLLWSLGAYDEAEKLSRDAVAGRMELLGPSHADTITSMGVLSLVLCALAKREETAGEDLESSPTTKVRYIESATLAREVFEKKKEILGANHPQTLVSMNNLSWILRNKGDFVESELLVREALERKEKVLGEDHHDTLNCKYCLAVVVACQDRHGEAEKIYREHLEAVVRVLGKEHPNTMRSMRGLGKTLESQRKFQQALEIYREAYEGLSGTLGPNHISTMESKTLFERLSNRNFNELPALA</sequence>
<dbReference type="InterPro" id="IPR056681">
    <property type="entry name" value="DUF7779"/>
</dbReference>
<name>A0A6V8HHZ1_TALPI</name>
<dbReference type="Pfam" id="PF13424">
    <property type="entry name" value="TPR_12"/>
    <property type="match status" value="2"/>
</dbReference>
<evidence type="ECO:0000259" key="1">
    <source>
        <dbReference type="Pfam" id="PF00931"/>
    </source>
</evidence>
<dbReference type="SUPFAM" id="SSF48452">
    <property type="entry name" value="TPR-like"/>
    <property type="match status" value="2"/>
</dbReference>
<gene>
    <name evidence="3" type="ORF">TCE0_034r11681</name>
</gene>
<accession>A0A6V8HHZ1</accession>
<dbReference type="Pfam" id="PF00931">
    <property type="entry name" value="NB-ARC"/>
    <property type="match status" value="1"/>
</dbReference>
<dbReference type="GO" id="GO:0043531">
    <property type="term" value="F:ADP binding"/>
    <property type="evidence" value="ECO:0007669"/>
    <property type="project" value="InterPro"/>
</dbReference>
<evidence type="ECO:0000313" key="4">
    <source>
        <dbReference type="Proteomes" id="UP000053095"/>
    </source>
</evidence>
<dbReference type="InterPro" id="IPR002182">
    <property type="entry name" value="NB-ARC"/>
</dbReference>
<dbReference type="InterPro" id="IPR011990">
    <property type="entry name" value="TPR-like_helical_dom_sf"/>
</dbReference>
<feature type="domain" description="DUF7779" evidence="2">
    <location>
        <begin position="442"/>
        <end position="513"/>
    </location>
</feature>
<dbReference type="PANTHER" id="PTHR46082">
    <property type="entry name" value="ATP/GTP-BINDING PROTEIN-RELATED"/>
    <property type="match status" value="1"/>
</dbReference>
<dbReference type="Proteomes" id="UP000053095">
    <property type="component" value="Unassembled WGS sequence"/>
</dbReference>
<dbReference type="Pfam" id="PF13374">
    <property type="entry name" value="TPR_10"/>
    <property type="match status" value="2"/>
</dbReference>
<feature type="domain" description="NB-ARC" evidence="1">
    <location>
        <begin position="196"/>
        <end position="349"/>
    </location>
</feature>
<dbReference type="PANTHER" id="PTHR46082:SF6">
    <property type="entry name" value="AAA+ ATPASE DOMAIN-CONTAINING PROTEIN-RELATED"/>
    <property type="match status" value="1"/>
</dbReference>
<protein>
    <submittedName>
        <fullName evidence="3">Uncharacterized protein</fullName>
    </submittedName>
</protein>
<dbReference type="EMBL" id="DF933830">
    <property type="protein sequence ID" value="GAM39825.1"/>
    <property type="molecule type" value="Genomic_DNA"/>
</dbReference>
<dbReference type="AlphaFoldDB" id="A0A6V8HHZ1"/>
<organism evidence="3 4">
    <name type="scientific">Talaromyces pinophilus</name>
    <name type="common">Penicillium pinophilum</name>
    <dbReference type="NCBI Taxonomy" id="128442"/>
    <lineage>
        <taxon>Eukaryota</taxon>
        <taxon>Fungi</taxon>
        <taxon>Dikarya</taxon>
        <taxon>Ascomycota</taxon>
        <taxon>Pezizomycotina</taxon>
        <taxon>Eurotiomycetes</taxon>
        <taxon>Eurotiomycetidae</taxon>
        <taxon>Eurotiales</taxon>
        <taxon>Trichocomaceae</taxon>
        <taxon>Talaromyces</taxon>
        <taxon>Talaromyces sect. Talaromyces</taxon>
    </lineage>
</organism>
<dbReference type="Gene3D" id="3.40.50.300">
    <property type="entry name" value="P-loop containing nucleotide triphosphate hydrolases"/>
    <property type="match status" value="1"/>
</dbReference>
<evidence type="ECO:0000313" key="3">
    <source>
        <dbReference type="EMBL" id="GAM39825.1"/>
    </source>
</evidence>